<evidence type="ECO:0000313" key="2">
    <source>
        <dbReference type="Proteomes" id="UP000664807"/>
    </source>
</evidence>
<name>A0ABS3FI64_9FLAO</name>
<comment type="caution">
    <text evidence="1">The sequence shown here is derived from an EMBL/GenBank/DDBJ whole genome shotgun (WGS) entry which is preliminary data.</text>
</comment>
<dbReference type="RefSeq" id="WP_207029816.1">
    <property type="nucleotide sequence ID" value="NZ_JAFLNM010000003.1"/>
</dbReference>
<organism evidence="1 2">
    <name type="scientific">Flagellimonas profundi</name>
    <dbReference type="NCBI Taxonomy" id="2915620"/>
    <lineage>
        <taxon>Bacteria</taxon>
        <taxon>Pseudomonadati</taxon>
        <taxon>Bacteroidota</taxon>
        <taxon>Flavobacteriia</taxon>
        <taxon>Flavobacteriales</taxon>
        <taxon>Flavobacteriaceae</taxon>
        <taxon>Flagellimonas</taxon>
    </lineage>
</organism>
<protein>
    <submittedName>
        <fullName evidence="1">Uncharacterized protein</fullName>
    </submittedName>
</protein>
<accession>A0ABS3FI64</accession>
<feature type="non-terminal residue" evidence="1">
    <location>
        <position position="1"/>
    </location>
</feature>
<reference evidence="1 2" key="1">
    <citation type="submission" date="2021-03" db="EMBL/GenBank/DDBJ databases">
        <title>Muricauda lutimaris sp. nov. and Muricauda ruestringensis sp. nov, two marine members of the Flavobacteriaceae isolated from deep sea sediments of Western Pacific.</title>
        <authorList>
            <person name="Zhao S."/>
            <person name="Liu R."/>
        </authorList>
    </citation>
    <scope>NUCLEOTIDE SEQUENCE [LARGE SCALE GENOMIC DNA]</scope>
    <source>
        <strain evidence="1 2">BC31-3-A3</strain>
    </source>
</reference>
<sequence>SENGTPTTFDAKIATAVDNTDGTFTITDDFGTQVDIDTNETVTTLTDGNDGTFTYSSENGTPTTFDAKIATAVDNTDGTFTITDDFGTQVDIDTNETIVSTDSENSITQGSDGGAYLNTTVKPITSVITDTTPDNSNYTIILNSGTYPTGVTLLTDGTLPIGKIIILRNNSGGAINISGSTAASIANGQSLWVQFDGTIWQQIN</sequence>
<gene>
    <name evidence="1" type="ORF">J0654_14415</name>
</gene>
<keyword evidence="2" id="KW-1185">Reference proteome</keyword>
<dbReference type="Proteomes" id="UP000664807">
    <property type="component" value="Unassembled WGS sequence"/>
</dbReference>
<dbReference type="EMBL" id="JAFLNM010000003">
    <property type="protein sequence ID" value="MBO0342846.1"/>
    <property type="molecule type" value="Genomic_DNA"/>
</dbReference>
<evidence type="ECO:0000313" key="1">
    <source>
        <dbReference type="EMBL" id="MBO0342846.1"/>
    </source>
</evidence>
<proteinExistence type="predicted"/>